<evidence type="ECO:0000313" key="1">
    <source>
        <dbReference type="EMBL" id="QHU07700.1"/>
    </source>
</evidence>
<dbReference type="AlphaFoldDB" id="A0A6C0JSM3"/>
<dbReference type="InterPro" id="IPR015422">
    <property type="entry name" value="PyrdxlP-dep_Trfase_small"/>
</dbReference>
<protein>
    <submittedName>
        <fullName evidence="1">Uncharacterized protein</fullName>
    </submittedName>
</protein>
<dbReference type="Gene3D" id="3.90.1150.10">
    <property type="entry name" value="Aspartate Aminotransferase, domain 1"/>
    <property type="match status" value="1"/>
</dbReference>
<sequence length="175" mass="20397">MFYNNYNMKSVTTLAKSNALTVLKNIDYYDNYFKIHDNMKRRIKSKLKKTITPSSFIYRFIMNDGPYLILFSKDNKLVDDTFKKHKIVVRYKPDHIRISITIEEAVEKVLNIISFLNVKTLIQCNKVLFDLDETLRIMGGPLQCEERSFGINLSGNLQSGEERRALLGGNLWDSM</sequence>
<organism evidence="1">
    <name type="scientific">viral metagenome</name>
    <dbReference type="NCBI Taxonomy" id="1070528"/>
    <lineage>
        <taxon>unclassified sequences</taxon>
        <taxon>metagenomes</taxon>
        <taxon>organismal metagenomes</taxon>
    </lineage>
</organism>
<reference evidence="1" key="1">
    <citation type="journal article" date="2020" name="Nature">
        <title>Giant virus diversity and host interactions through global metagenomics.</title>
        <authorList>
            <person name="Schulz F."/>
            <person name="Roux S."/>
            <person name="Paez-Espino D."/>
            <person name="Jungbluth S."/>
            <person name="Walsh D.A."/>
            <person name="Denef V.J."/>
            <person name="McMahon K.D."/>
            <person name="Konstantinidis K.T."/>
            <person name="Eloe-Fadrosh E.A."/>
            <person name="Kyrpides N.C."/>
            <person name="Woyke T."/>
        </authorList>
    </citation>
    <scope>NUCLEOTIDE SEQUENCE</scope>
    <source>
        <strain evidence="1">GVMAG-S-1041349-163</strain>
    </source>
</reference>
<name>A0A6C0JSM3_9ZZZZ</name>
<proteinExistence type="predicted"/>
<dbReference type="EMBL" id="MN740685">
    <property type="protein sequence ID" value="QHU07700.1"/>
    <property type="molecule type" value="Genomic_DNA"/>
</dbReference>
<accession>A0A6C0JSM3</accession>